<organism evidence="2 3">
    <name type="scientific">Rhodococcus cercidiphylli</name>
    <dbReference type="NCBI Taxonomy" id="489916"/>
    <lineage>
        <taxon>Bacteria</taxon>
        <taxon>Bacillati</taxon>
        <taxon>Actinomycetota</taxon>
        <taxon>Actinomycetes</taxon>
        <taxon>Mycobacteriales</taxon>
        <taxon>Nocardiaceae</taxon>
        <taxon>Rhodococcus</taxon>
    </lineage>
</organism>
<reference evidence="2 3" key="1">
    <citation type="submission" date="2023-10" db="EMBL/GenBank/DDBJ databases">
        <title>Development of a sustainable strategy for remediation of hydrocarbon-contaminated territories based on the waste exchange concept.</title>
        <authorList>
            <person name="Krivoruchko A."/>
        </authorList>
    </citation>
    <scope>NUCLEOTIDE SEQUENCE [LARGE SCALE GENOMIC DNA]</scope>
    <source>
        <strain evidence="2 3">IEGM 1322</strain>
    </source>
</reference>
<keyword evidence="1" id="KW-1133">Transmembrane helix</keyword>
<comment type="caution">
    <text evidence="2">The sequence shown here is derived from an EMBL/GenBank/DDBJ whole genome shotgun (WGS) entry which is preliminary data.</text>
</comment>
<sequence>MNPFTTFRDHARIRHEFLFDDSADNAERYFESADAMDGLRIGLNRFAAVVVGILGIAAAAYNVKMGFDGSDVSVIELLFPALAVALVFALVRIGNDLGSKGTKEIVATANRAKFIGDQRRASASDH</sequence>
<accession>A0ABU4B4V5</accession>
<name>A0ABU4B4V5_9NOCA</name>
<dbReference type="Proteomes" id="UP001185899">
    <property type="component" value="Unassembled WGS sequence"/>
</dbReference>
<evidence type="ECO:0000313" key="3">
    <source>
        <dbReference type="Proteomes" id="UP001185899"/>
    </source>
</evidence>
<proteinExistence type="predicted"/>
<keyword evidence="3" id="KW-1185">Reference proteome</keyword>
<keyword evidence="1" id="KW-0812">Transmembrane</keyword>
<evidence type="ECO:0008006" key="4">
    <source>
        <dbReference type="Google" id="ProtNLM"/>
    </source>
</evidence>
<feature type="transmembrane region" description="Helical" evidence="1">
    <location>
        <begin position="75"/>
        <end position="93"/>
    </location>
</feature>
<feature type="transmembrane region" description="Helical" evidence="1">
    <location>
        <begin position="46"/>
        <end position="63"/>
    </location>
</feature>
<evidence type="ECO:0000313" key="2">
    <source>
        <dbReference type="EMBL" id="MDV6233483.1"/>
    </source>
</evidence>
<dbReference type="RefSeq" id="WP_317549655.1">
    <property type="nucleotide sequence ID" value="NZ_JAWLKE010000011.1"/>
</dbReference>
<gene>
    <name evidence="2" type="ORF">R3P95_23250</name>
</gene>
<evidence type="ECO:0000256" key="1">
    <source>
        <dbReference type="SAM" id="Phobius"/>
    </source>
</evidence>
<dbReference type="EMBL" id="JAWLKE010000011">
    <property type="protein sequence ID" value="MDV6233483.1"/>
    <property type="molecule type" value="Genomic_DNA"/>
</dbReference>
<keyword evidence="1" id="KW-0472">Membrane</keyword>
<protein>
    <recommendedName>
        <fullName evidence="4">Holin-X, holin superfamily III</fullName>
    </recommendedName>
</protein>